<keyword evidence="3" id="KW-0227">DNA damage</keyword>
<dbReference type="Proteomes" id="UP000027337">
    <property type="component" value="Unassembled WGS sequence"/>
</dbReference>
<evidence type="ECO:0000256" key="8">
    <source>
        <dbReference type="RuleBase" id="RU364100"/>
    </source>
</evidence>
<dbReference type="eggNOG" id="COG2135">
    <property type="taxonomic scope" value="Bacteria"/>
</dbReference>
<reference evidence="9 10" key="1">
    <citation type="journal article" date="2014" name="Genome Announc.">
        <title>Draft Genome Sequences of Two Isolates of the Roseobacter Group, Sulfitobacter sp. Strains 3SOLIMAR09 and 1FIGIMAR09, from Harbors of Mallorca Island (Mediterranean Sea).</title>
        <authorList>
            <person name="Mas-Llado M."/>
            <person name="Pina-Villalonga J.M."/>
            <person name="Brunet-Galmes I."/>
            <person name="Nogales B."/>
            <person name="Bosch R."/>
        </authorList>
    </citation>
    <scope>NUCLEOTIDE SEQUENCE [LARGE SCALE GENOMIC DNA]</scope>
    <source>
        <strain evidence="9 10">1FIGIMAR09</strain>
    </source>
</reference>
<dbReference type="GO" id="GO:0106300">
    <property type="term" value="P:protein-DNA covalent cross-linking repair"/>
    <property type="evidence" value="ECO:0007669"/>
    <property type="project" value="InterPro"/>
</dbReference>
<evidence type="ECO:0000256" key="1">
    <source>
        <dbReference type="ARBA" id="ARBA00008136"/>
    </source>
</evidence>
<gene>
    <name evidence="9" type="ORF">PM02_04425</name>
</gene>
<keyword evidence="10" id="KW-1185">Reference proteome</keyword>
<dbReference type="Gene3D" id="3.90.1680.10">
    <property type="entry name" value="SOS response associated peptidase-like"/>
    <property type="match status" value="1"/>
</dbReference>
<dbReference type="InterPro" id="IPR003738">
    <property type="entry name" value="SRAP"/>
</dbReference>
<evidence type="ECO:0000256" key="5">
    <source>
        <dbReference type="ARBA" id="ARBA00023124"/>
    </source>
</evidence>
<evidence type="ECO:0000256" key="3">
    <source>
        <dbReference type="ARBA" id="ARBA00022763"/>
    </source>
</evidence>
<keyword evidence="5" id="KW-0190">Covalent protein-DNA linkage</keyword>
<dbReference type="GO" id="GO:0008233">
    <property type="term" value="F:peptidase activity"/>
    <property type="evidence" value="ECO:0007669"/>
    <property type="project" value="UniProtKB-KW"/>
</dbReference>
<organism evidence="9 10">
    <name type="scientific">Sulfitobacter mediterraneus</name>
    <dbReference type="NCBI Taxonomy" id="83219"/>
    <lineage>
        <taxon>Bacteria</taxon>
        <taxon>Pseudomonadati</taxon>
        <taxon>Pseudomonadota</taxon>
        <taxon>Alphaproteobacteria</taxon>
        <taxon>Rhodobacterales</taxon>
        <taxon>Roseobacteraceae</taxon>
        <taxon>Sulfitobacter</taxon>
    </lineage>
</organism>
<keyword evidence="2 8" id="KW-0645">Protease</keyword>
<sequence length="205" mass="22519">MPGRLFLTSPISDLRDVTGADTSAFENEPPRHNIAPGQELLCVTAQGLSRMRWGIIPVGRVNARGRPVMETLINARSETVFEKTAYEGTGRAVVPVNGWYEWTGEKRKKTAWRIAPRDGGLLFFAAITDVWNGPGGVTVEQVATVTCPPNADVEPIHHRMGVLLRPSDIALWLQGDASEVHSLMVPWPHGQLRIEHAEGVDWSGP</sequence>
<dbReference type="STRING" id="83219.PM02_04425"/>
<evidence type="ECO:0000256" key="6">
    <source>
        <dbReference type="ARBA" id="ARBA00023125"/>
    </source>
</evidence>
<keyword evidence="7" id="KW-0456">Lyase</keyword>
<keyword evidence="4 8" id="KW-0378">Hydrolase</keyword>
<dbReference type="AlphaFoldDB" id="A0A061SW04"/>
<keyword evidence="6" id="KW-0238">DNA-binding</keyword>
<dbReference type="Pfam" id="PF02586">
    <property type="entry name" value="SRAP"/>
    <property type="match status" value="1"/>
</dbReference>
<dbReference type="RefSeq" id="WP_037905720.1">
    <property type="nucleotide sequence ID" value="NZ_JEMU01000003.1"/>
</dbReference>
<dbReference type="EC" id="3.4.-.-" evidence="8"/>
<name>A0A061SW04_9RHOB</name>
<dbReference type="PANTHER" id="PTHR13604:SF0">
    <property type="entry name" value="ABASIC SITE PROCESSING PROTEIN HMCES"/>
    <property type="match status" value="1"/>
</dbReference>
<evidence type="ECO:0000256" key="2">
    <source>
        <dbReference type="ARBA" id="ARBA00022670"/>
    </source>
</evidence>
<dbReference type="InterPro" id="IPR036590">
    <property type="entry name" value="SRAP-like"/>
</dbReference>
<evidence type="ECO:0000313" key="9">
    <source>
        <dbReference type="EMBL" id="KAJ04083.1"/>
    </source>
</evidence>
<dbReference type="EMBL" id="JEMU01000003">
    <property type="protein sequence ID" value="KAJ04083.1"/>
    <property type="molecule type" value="Genomic_DNA"/>
</dbReference>
<accession>A0A061SW04</accession>
<evidence type="ECO:0000313" key="10">
    <source>
        <dbReference type="Proteomes" id="UP000027337"/>
    </source>
</evidence>
<proteinExistence type="inferred from homology"/>
<dbReference type="SUPFAM" id="SSF143081">
    <property type="entry name" value="BB1717-like"/>
    <property type="match status" value="1"/>
</dbReference>
<comment type="caution">
    <text evidence="9">The sequence shown here is derived from an EMBL/GenBank/DDBJ whole genome shotgun (WGS) entry which is preliminary data.</text>
</comment>
<evidence type="ECO:0000256" key="4">
    <source>
        <dbReference type="ARBA" id="ARBA00022801"/>
    </source>
</evidence>
<dbReference type="GO" id="GO:0003697">
    <property type="term" value="F:single-stranded DNA binding"/>
    <property type="evidence" value="ECO:0007669"/>
    <property type="project" value="InterPro"/>
</dbReference>
<comment type="similarity">
    <text evidence="1 8">Belongs to the SOS response-associated peptidase family.</text>
</comment>
<protein>
    <recommendedName>
        <fullName evidence="8">Abasic site processing protein</fullName>
        <ecNumber evidence="8">3.4.-.-</ecNumber>
    </recommendedName>
</protein>
<dbReference type="PANTHER" id="PTHR13604">
    <property type="entry name" value="DC12-RELATED"/>
    <property type="match status" value="1"/>
</dbReference>
<evidence type="ECO:0000256" key="7">
    <source>
        <dbReference type="ARBA" id="ARBA00023239"/>
    </source>
</evidence>
<dbReference type="GO" id="GO:0016829">
    <property type="term" value="F:lyase activity"/>
    <property type="evidence" value="ECO:0007669"/>
    <property type="project" value="UniProtKB-KW"/>
</dbReference>
<dbReference type="GO" id="GO:0006508">
    <property type="term" value="P:proteolysis"/>
    <property type="evidence" value="ECO:0007669"/>
    <property type="project" value="UniProtKB-KW"/>
</dbReference>